<dbReference type="Proteomes" id="UP000318065">
    <property type="component" value="Chromosome"/>
</dbReference>
<keyword evidence="7" id="KW-1185">Reference proteome</keyword>
<dbReference type="GO" id="GO:0004791">
    <property type="term" value="F:thioredoxin-disulfide reductase (NADPH) activity"/>
    <property type="evidence" value="ECO:0007669"/>
    <property type="project" value="UniProtKB-EC"/>
</dbReference>
<accession>A0A510HHP0</accession>
<protein>
    <submittedName>
        <fullName evidence="6">Thioredoxin reductase</fullName>
    </submittedName>
</protein>
<dbReference type="Gene3D" id="3.50.50.60">
    <property type="entry name" value="FAD/NAD(P)-binding domain"/>
    <property type="match status" value="2"/>
</dbReference>
<evidence type="ECO:0000256" key="3">
    <source>
        <dbReference type="ARBA" id="ARBA00048132"/>
    </source>
</evidence>
<organism evidence="6 7">
    <name type="scientific">Rubrobacter xylanophilus</name>
    <dbReference type="NCBI Taxonomy" id="49319"/>
    <lineage>
        <taxon>Bacteria</taxon>
        <taxon>Bacillati</taxon>
        <taxon>Actinomycetota</taxon>
        <taxon>Rubrobacteria</taxon>
        <taxon>Rubrobacterales</taxon>
        <taxon>Rubrobacteraceae</taxon>
        <taxon>Rubrobacter</taxon>
    </lineage>
</organism>
<sequence length="319" mass="33642">MADKYDVVIVGAGAAGLSAALMLGRSRRRTLVLDGGPPRNAPAAHSHGLFTRDGVPPGELLRLGKKDLGAYPSVEVREAVAVGASGSDGNFQVEVSGGERVSARKILLASGVVDEMPDIPGFAEAWGKGIFHCPYCHGWEVRERALAVFESGASLMHRMLLVRNLSRDLVAITDGTGVSDEDRGRLSALGVPLYESGISRIESEEGTGKLTRIVLGDGTEIEREGLFTNPPQRQRSELAEMLGCEMKYIEMMRGYTISVDPMTRETSVKGVFAAGDAGIPPAQSLPNAVATGANAATFINYALASDDVAEELSGVASSP</sequence>
<keyword evidence="2" id="KW-0560">Oxidoreductase</keyword>
<dbReference type="InterPro" id="IPR023753">
    <property type="entry name" value="FAD/NAD-binding_dom"/>
</dbReference>
<dbReference type="AlphaFoldDB" id="A0A510HHP0"/>
<dbReference type="PRINTS" id="PR00368">
    <property type="entry name" value="FADPNR"/>
</dbReference>
<keyword evidence="4" id="KW-1133">Transmembrane helix</keyword>
<evidence type="ECO:0000259" key="5">
    <source>
        <dbReference type="Pfam" id="PF07992"/>
    </source>
</evidence>
<comment type="catalytic activity">
    <reaction evidence="3">
        <text>[thioredoxin]-dithiol + NADP(+) = [thioredoxin]-disulfide + NADPH + H(+)</text>
        <dbReference type="Rhea" id="RHEA:20345"/>
        <dbReference type="Rhea" id="RHEA-COMP:10698"/>
        <dbReference type="Rhea" id="RHEA-COMP:10700"/>
        <dbReference type="ChEBI" id="CHEBI:15378"/>
        <dbReference type="ChEBI" id="CHEBI:29950"/>
        <dbReference type="ChEBI" id="CHEBI:50058"/>
        <dbReference type="ChEBI" id="CHEBI:57783"/>
        <dbReference type="ChEBI" id="CHEBI:58349"/>
        <dbReference type="EC" id="1.8.1.9"/>
    </reaction>
</comment>
<dbReference type="InterPro" id="IPR050097">
    <property type="entry name" value="Ferredoxin-NADP_redctase_2"/>
</dbReference>
<evidence type="ECO:0000256" key="4">
    <source>
        <dbReference type="SAM" id="Phobius"/>
    </source>
</evidence>
<dbReference type="RefSeq" id="WP_172620730.1">
    <property type="nucleotide sequence ID" value="NZ_AP019791.1"/>
</dbReference>
<evidence type="ECO:0000313" key="7">
    <source>
        <dbReference type="Proteomes" id="UP000318065"/>
    </source>
</evidence>
<evidence type="ECO:0000256" key="2">
    <source>
        <dbReference type="ARBA" id="ARBA00023002"/>
    </source>
</evidence>
<proteinExistence type="predicted"/>
<dbReference type="InterPro" id="IPR036188">
    <property type="entry name" value="FAD/NAD-bd_sf"/>
</dbReference>
<keyword evidence="4" id="KW-0812">Transmembrane</keyword>
<gene>
    <name evidence="6" type="ORF">RxyAA322_13450</name>
</gene>
<name>A0A510HHP0_9ACTN</name>
<dbReference type="SUPFAM" id="SSF51905">
    <property type="entry name" value="FAD/NAD(P)-binding domain"/>
    <property type="match status" value="1"/>
</dbReference>
<evidence type="ECO:0000256" key="1">
    <source>
        <dbReference type="ARBA" id="ARBA00022630"/>
    </source>
</evidence>
<evidence type="ECO:0000313" key="6">
    <source>
        <dbReference type="EMBL" id="BBL79491.1"/>
    </source>
</evidence>
<keyword evidence="1" id="KW-0285">Flavoprotein</keyword>
<dbReference type="Pfam" id="PF07992">
    <property type="entry name" value="Pyr_redox_2"/>
    <property type="match status" value="1"/>
</dbReference>
<feature type="transmembrane region" description="Helical" evidence="4">
    <location>
        <begin position="6"/>
        <end position="24"/>
    </location>
</feature>
<dbReference type="EMBL" id="AP019791">
    <property type="protein sequence ID" value="BBL79491.1"/>
    <property type="molecule type" value="Genomic_DNA"/>
</dbReference>
<keyword evidence="4" id="KW-0472">Membrane</keyword>
<reference evidence="6" key="1">
    <citation type="journal article" date="2019" name="Microbiol. Resour. Announc.">
        <title>Complete Genome Sequence of Rubrobacter xylanophilus Strain AA3-22, Isolated from Arima Onsen in Japan.</title>
        <authorList>
            <person name="Tomariguchi N."/>
            <person name="Miyazaki K."/>
        </authorList>
    </citation>
    <scope>NUCLEOTIDE SEQUENCE [LARGE SCALE GENOMIC DNA]</scope>
    <source>
        <strain evidence="6">AA3-22</strain>
    </source>
</reference>
<dbReference type="PRINTS" id="PR00469">
    <property type="entry name" value="PNDRDTASEII"/>
</dbReference>
<feature type="domain" description="FAD/NAD(P)-binding" evidence="5">
    <location>
        <begin position="5"/>
        <end position="292"/>
    </location>
</feature>
<dbReference type="PANTHER" id="PTHR48105">
    <property type="entry name" value="THIOREDOXIN REDUCTASE 1-RELATED-RELATED"/>
    <property type="match status" value="1"/>
</dbReference>